<dbReference type="SMART" id="SM00028">
    <property type="entry name" value="TPR"/>
    <property type="match status" value="2"/>
</dbReference>
<dbReference type="SUPFAM" id="SSF48452">
    <property type="entry name" value="TPR-like"/>
    <property type="match status" value="1"/>
</dbReference>
<evidence type="ECO:0000256" key="2">
    <source>
        <dbReference type="SAM" id="SignalP"/>
    </source>
</evidence>
<dbReference type="InterPro" id="IPR011990">
    <property type="entry name" value="TPR-like_helical_dom_sf"/>
</dbReference>
<evidence type="ECO:0000313" key="4">
    <source>
        <dbReference type="Proteomes" id="UP000614272"/>
    </source>
</evidence>
<dbReference type="InterPro" id="IPR019734">
    <property type="entry name" value="TPR_rpt"/>
</dbReference>
<feature type="chain" id="PRO_5046342879" description="Tetratricopeptide repeat protein" evidence="2">
    <location>
        <begin position="24"/>
        <end position="161"/>
    </location>
</feature>
<name>A0ABQ1R1Z1_9ALTE</name>
<dbReference type="Gene3D" id="1.25.40.10">
    <property type="entry name" value="Tetratricopeptide repeat domain"/>
    <property type="match status" value="1"/>
</dbReference>
<comment type="caution">
    <text evidence="3">The sequence shown here is derived from an EMBL/GenBank/DDBJ whole genome shotgun (WGS) entry which is preliminary data.</text>
</comment>
<dbReference type="Proteomes" id="UP000614272">
    <property type="component" value="Unassembled WGS sequence"/>
</dbReference>
<keyword evidence="4" id="KW-1185">Reference proteome</keyword>
<evidence type="ECO:0008006" key="5">
    <source>
        <dbReference type="Google" id="ProtNLM"/>
    </source>
</evidence>
<organism evidence="3 4">
    <name type="scientific">Lacimicrobium alkaliphilum</name>
    <dbReference type="NCBI Taxonomy" id="1526571"/>
    <lineage>
        <taxon>Bacteria</taxon>
        <taxon>Pseudomonadati</taxon>
        <taxon>Pseudomonadota</taxon>
        <taxon>Gammaproteobacteria</taxon>
        <taxon>Alteromonadales</taxon>
        <taxon>Alteromonadaceae</taxon>
        <taxon>Lacimicrobium</taxon>
    </lineage>
</organism>
<reference evidence="4" key="1">
    <citation type="journal article" date="2019" name="Int. J. Syst. Evol. Microbiol.">
        <title>The Global Catalogue of Microorganisms (GCM) 10K type strain sequencing project: providing services to taxonomists for standard genome sequencing and annotation.</title>
        <authorList>
            <consortium name="The Broad Institute Genomics Platform"/>
            <consortium name="The Broad Institute Genome Sequencing Center for Infectious Disease"/>
            <person name="Wu L."/>
            <person name="Ma J."/>
        </authorList>
    </citation>
    <scope>NUCLEOTIDE SEQUENCE [LARGE SCALE GENOMIC DNA]</scope>
    <source>
        <strain evidence="4">CGMCC 1.12923</strain>
    </source>
</reference>
<evidence type="ECO:0000313" key="3">
    <source>
        <dbReference type="EMBL" id="GGD52213.1"/>
    </source>
</evidence>
<dbReference type="PROSITE" id="PS51257">
    <property type="entry name" value="PROKAR_LIPOPROTEIN"/>
    <property type="match status" value="1"/>
</dbReference>
<dbReference type="PROSITE" id="PS50005">
    <property type="entry name" value="TPR"/>
    <property type="match status" value="1"/>
</dbReference>
<accession>A0ABQ1R1Z1</accession>
<dbReference type="RefSeq" id="WP_099033279.1">
    <property type="nucleotide sequence ID" value="NZ_BMGJ01000002.1"/>
</dbReference>
<gene>
    <name evidence="3" type="ORF">GCM10011357_05140</name>
</gene>
<feature type="signal peptide" evidence="2">
    <location>
        <begin position="1"/>
        <end position="23"/>
    </location>
</feature>
<proteinExistence type="predicted"/>
<evidence type="ECO:0000256" key="1">
    <source>
        <dbReference type="PROSITE-ProRule" id="PRU00339"/>
    </source>
</evidence>
<keyword evidence="1" id="KW-0802">TPR repeat</keyword>
<dbReference type="EMBL" id="BMGJ01000002">
    <property type="protein sequence ID" value="GGD52213.1"/>
    <property type="molecule type" value="Genomic_DNA"/>
</dbReference>
<sequence length="161" mass="17656">MFKHLFKNTTIAFSLTAACYVQANDNLELKTSYQDVPGVRNIEAGQYQTGIQKLKTLLGNTRLPELTAPAHINLCVAYTALGQINNAEAFCDMAIKQHSSKRDLSIAYNNRGVLHYVQGKTEQGLKDMQIATELNPANSLAVRNAIRLSGVEGMTQVISSL</sequence>
<protein>
    <recommendedName>
        <fullName evidence="5">Tetratricopeptide repeat protein</fullName>
    </recommendedName>
</protein>
<feature type="repeat" description="TPR" evidence="1">
    <location>
        <begin position="105"/>
        <end position="138"/>
    </location>
</feature>
<keyword evidence="2" id="KW-0732">Signal</keyword>